<evidence type="ECO:0000313" key="4">
    <source>
        <dbReference type="Proteomes" id="UP001157461"/>
    </source>
</evidence>
<dbReference type="Proteomes" id="UP001157461">
    <property type="component" value="Unassembled WGS sequence"/>
</dbReference>
<feature type="signal peptide" evidence="1">
    <location>
        <begin position="1"/>
        <end position="26"/>
    </location>
</feature>
<sequence length="2261" mass="240350">MNWKISKGLVALLFAGLAHYTNQVQAAECTESNAVLTPDSRAVFAGAQIKLTYSATRNSCTSAGSYSVPILIGAGTGQEAGKCGGVRTKEAASCSGTVTAPAGFTGPLVLTVGDTLTEVIVQAAIAQPTARDIEISVAEDQPAIVPLTLGGEGVTAEQFEVLDTPDSAIGQVKVEGSALTFTQVPGWSGIVALQYRGRDQHGTYSNKATIRIITTGRNDPPVVIAQPVIMTEDAQMTFEPTVQDPDAVDIYRLVIEAQGKGVAGEVLADGHRIKLTPKPDFYGQDVLRISAVDAAGAKSAVVDIPITVQGVNDAPVAQPISIVTDEDTPGHAKIVFTDPDGDGPYQFVVSGQPGASIGGCGLDGDSVVFTPAPDWNGKTTCQVAVIDAGSAASAPVPVSITVTPVADKPVVESKTVTLNQGATSSFTLQVSDVDANDTATLRAVSAADPAFGSVSFTGTTAKVSLNATFVGTREIRYVAKDSFGLDSDEGVILVRVLPVAQAPVVDAASAKTAMETPVTVELTATDPNHDAPLTFAIQQPVAAAAGTVSLAGSLLTFKPATGYLGTASAKVTATDPGGLVSAAQTIAFEVVGDQVIGTDPDNPDSHTVVIVQQPDPSVGKITTEGLRVRFVPVDGYVGTATFKYKLRDAAGAESAIKDGAIQVDKTNYAPSAANAALVANEGQASAPVTPEVVDKNLYDAGKHTFAVPIQEMRGTAEVVNNQLVYHAPFGSKGTTSFKFIARDPAGAEVVGTATVTVRGRNVGPTRVGLSLVTEEGVEVSGTPTVVDPNPGDTFTFAVPATSAGGTVKVLNGQVVYMPKPGWTGTESFPITATDAGGESGKGTVTVVVKPRNLAPESLSGSIVVREGTASAPYYPRIVDRNVADAGRHSLRLVQQAANGGLAIVENRLVYTPAASFVGTDSAVIEATDPGGLTVQGTIALQVDRFNLAPVAATLRIRTVENAASSATLPKVTDGNAWDSFTYEVVEQPKSGTVVATAAGYVYTPNPHFVGNDLFRFRVVDKGGEYVEAMATVAVAQLNTAPTGLTPSVVYFYEGVGGSQRLAAIDDNTWGSHTFAVATQPEHGYVWFTGDELHFSTDGRTATTVSVTVTDQDGAVATFPVRLAPRSLDDPFDKLPVKELAPSAFSTPAITKELTHLDGRPGLVITDQQALAELGTDIIVMVERKSEVGLRVGRRPLERGQGARLAMDRVMNGSLGAAVAALQSGAAGHGRILLARADLTGTVYAVPFDVWKLTGELKATPATIGLGLESARIQFSASNSVCTNTVREVSARDSNPYDKPVCLLQFTKPMPEAKDLSSDGLLLQQGFAAEAGTYPVEAAAYIVDDKGEKSLLATYPTQVNVVPMAGAVKMTSKYPMDTVYAQVQDLDIEFVQSAGPTCDLTVIERRAITAAASYSTRPTCLVEWTEIPPGLAIRENWEKPVLRGAVTMLGSNRIAWKLSSFTPSGKKIDLGTDQFVFTAKQPTAPVVTYKGAQQLGDTLLAAPISGGYAGDATVTAVSARLKLTHNLNQGDSITEDINPVNGDVSTQLRRIYAAPFSTLWQRRPLAVDVAYTALPNIATHSDLTVLSVPDANIMPVIDNENGKILSTDALEVGVTMGDAYNSQVPYDSATMGEWEIRLVQRPDWNTVEEIAGWVRADGAGHAAFEVPVEKLAGKNLRVYAEARVVSPEPAYQETRTSPRPLSIVILNGAALDGSVRALRLTGEAPMRVTLFAEVNNRSWARDLGSVRWEMSTNGGEWQTVSNPSNAPQRLATTLQKGSYMIRAELTNKNSGAKSMTQAIEINAFNIPKGYLAGPGNTFVDAQATFQLKQSEKGDVMDLSNIEAQWSLDKGVTWFAGNDSYSVTRSAEERVYVFSRVRFKDAPADDPLAWKLLRGGVAFRKVKPPRVQLVGNRRPEVGKESTWVARLVMPYTNMDLKASGEFIMPDGTSIVPGTTAAFTPTEEDVTDKPTYITYRAWIEGYRDKGGEGLTQQRLTYWEYEWPKWELQPSLSAAYVPATLTLRMRNLGQFKALENVKYDWELPKVDGYTVANETNETLRILEMSKAAAYPFKVHVSDGRGNYSTVERTVTLLDPPPWTVSLRWTGDNNATRAPLKVLVMPSISGGHPKDKVLSMRYTLGGKQIDTNGSRYARATLESEGEYQIALQIETQMQKTAESEVVIDVKENQPPKCELDVKESSSSWRANANCKDPDGRISRHHWFVNDEKQGLSGSVITISKRTYPQAPHIVLTATDDAGADSEPVEW</sequence>
<evidence type="ECO:0000256" key="1">
    <source>
        <dbReference type="SAM" id="SignalP"/>
    </source>
</evidence>
<dbReference type="EMBL" id="JAPDIQ010000006">
    <property type="protein sequence ID" value="MDH4764274.1"/>
    <property type="molecule type" value="Genomic_DNA"/>
</dbReference>
<name>A0ABT6IIH5_9PSED</name>
<dbReference type="Gene3D" id="2.60.40.3440">
    <property type="match status" value="2"/>
</dbReference>
<dbReference type="Pfam" id="PF17963">
    <property type="entry name" value="Big_9"/>
    <property type="match status" value="6"/>
</dbReference>
<organism evidence="3 4">
    <name type="scientific">Pseudomonas flavocrustae</name>
    <dbReference type="NCBI Taxonomy" id="2991719"/>
    <lineage>
        <taxon>Bacteria</taxon>
        <taxon>Pseudomonadati</taxon>
        <taxon>Pseudomonadota</taxon>
        <taxon>Gammaproteobacteria</taxon>
        <taxon>Pseudomonadales</taxon>
        <taxon>Pseudomonadaceae</taxon>
        <taxon>Pseudomonas</taxon>
    </lineage>
</organism>
<evidence type="ECO:0000259" key="2">
    <source>
        <dbReference type="Pfam" id="PF17803"/>
    </source>
</evidence>
<dbReference type="RefSeq" id="WP_280309426.1">
    <property type="nucleotide sequence ID" value="NZ_JAPDIQ010000006.1"/>
</dbReference>
<keyword evidence="1" id="KW-0732">Signal</keyword>
<dbReference type="NCBIfam" id="NF012211">
    <property type="entry name" value="tand_rpt_95"/>
    <property type="match status" value="2"/>
</dbReference>
<dbReference type="Pfam" id="PF17803">
    <property type="entry name" value="Cadherin_4"/>
    <property type="match status" value="1"/>
</dbReference>
<reference evidence="3 4" key="1">
    <citation type="submission" date="2022-10" db="EMBL/GenBank/DDBJ databases">
        <title>A novel Pseudomonas species, isolated from Passiflora incarnata leaves.</title>
        <authorList>
            <person name="Cueva-Yesquen L.G."/>
            <person name="Fantinatti-Garboggini F."/>
        </authorList>
    </citation>
    <scope>NUCLEOTIDE SEQUENCE [LARGE SCALE GENOMIC DNA]</scope>
    <source>
        <strain evidence="3 4">CBMAI 2609</strain>
    </source>
</reference>
<protein>
    <submittedName>
        <fullName evidence="3">Ig-like domain-containing protein</fullName>
    </submittedName>
</protein>
<comment type="caution">
    <text evidence="3">The sequence shown here is derived from an EMBL/GenBank/DDBJ whole genome shotgun (WGS) entry which is preliminary data.</text>
</comment>
<feature type="domain" description="RapA2 cadherin-like" evidence="2">
    <location>
        <begin position="398"/>
        <end position="458"/>
    </location>
</feature>
<proteinExistence type="predicted"/>
<keyword evidence="4" id="KW-1185">Reference proteome</keyword>
<gene>
    <name evidence="3" type="ORF">OMP44_15395</name>
</gene>
<evidence type="ECO:0000313" key="3">
    <source>
        <dbReference type="EMBL" id="MDH4764274.1"/>
    </source>
</evidence>
<dbReference type="InterPro" id="IPR040853">
    <property type="entry name" value="RapA2_cadherin-like"/>
</dbReference>
<dbReference type="Gene3D" id="2.60.40.2810">
    <property type="match status" value="2"/>
</dbReference>
<feature type="chain" id="PRO_5047020190" evidence="1">
    <location>
        <begin position="27"/>
        <end position="2261"/>
    </location>
</feature>
<accession>A0ABT6IIH5</accession>